<evidence type="ECO:0000256" key="2">
    <source>
        <dbReference type="ARBA" id="ARBA00004651"/>
    </source>
</evidence>
<evidence type="ECO:0000256" key="10">
    <source>
        <dbReference type="SAM" id="Phobius"/>
    </source>
</evidence>
<feature type="transmembrane region" description="Helical" evidence="10">
    <location>
        <begin position="12"/>
        <end position="32"/>
    </location>
</feature>
<keyword evidence="6" id="KW-0547">Nucleotide-binding</keyword>
<keyword evidence="10" id="KW-1133">Transmembrane helix</keyword>
<dbReference type="InterPro" id="IPR050736">
    <property type="entry name" value="Sensor_HK_Regulatory"/>
</dbReference>
<comment type="catalytic activity">
    <reaction evidence="1">
        <text>ATP + protein L-histidine = ADP + protein N-phospho-L-histidine.</text>
        <dbReference type="EC" id="2.7.13.3"/>
    </reaction>
</comment>
<keyword evidence="8" id="KW-0067">ATP-binding</keyword>
<evidence type="ECO:0000256" key="5">
    <source>
        <dbReference type="ARBA" id="ARBA00022679"/>
    </source>
</evidence>
<dbReference type="Gene3D" id="3.30.565.10">
    <property type="entry name" value="Histidine kinase-like ATPase, C-terminal domain"/>
    <property type="match status" value="1"/>
</dbReference>
<dbReference type="GO" id="GO:0005886">
    <property type="term" value="C:plasma membrane"/>
    <property type="evidence" value="ECO:0007669"/>
    <property type="project" value="UniProtKB-SubCell"/>
</dbReference>
<dbReference type="InterPro" id="IPR003594">
    <property type="entry name" value="HATPase_dom"/>
</dbReference>
<comment type="caution">
    <text evidence="12">The sequence shown here is derived from an EMBL/GenBank/DDBJ whole genome shotgun (WGS) entry which is preliminary data.</text>
</comment>
<keyword evidence="10" id="KW-0812">Transmembrane</keyword>
<dbReference type="InterPro" id="IPR036097">
    <property type="entry name" value="HisK_dim/P_sf"/>
</dbReference>
<keyword evidence="5" id="KW-0808">Transferase</keyword>
<dbReference type="SMART" id="SM00388">
    <property type="entry name" value="HisKA"/>
    <property type="match status" value="1"/>
</dbReference>
<name>A0A938Y035_9BACL</name>
<protein>
    <recommendedName>
        <fullName evidence="3">histidine kinase</fullName>
        <ecNumber evidence="3">2.7.13.3</ecNumber>
    </recommendedName>
</protein>
<evidence type="ECO:0000256" key="8">
    <source>
        <dbReference type="ARBA" id="ARBA00022840"/>
    </source>
</evidence>
<evidence type="ECO:0000256" key="4">
    <source>
        <dbReference type="ARBA" id="ARBA00022553"/>
    </source>
</evidence>
<dbReference type="PROSITE" id="PS50109">
    <property type="entry name" value="HIS_KIN"/>
    <property type="match status" value="1"/>
</dbReference>
<dbReference type="InterPro" id="IPR036890">
    <property type="entry name" value="HATPase_C_sf"/>
</dbReference>
<keyword evidence="13" id="KW-1185">Reference proteome</keyword>
<dbReference type="PRINTS" id="PR00344">
    <property type="entry name" value="BCTRLSENSOR"/>
</dbReference>
<dbReference type="InterPro" id="IPR003661">
    <property type="entry name" value="HisK_dim/P_dom"/>
</dbReference>
<dbReference type="Pfam" id="PF02518">
    <property type="entry name" value="HATPase_c"/>
    <property type="match status" value="1"/>
</dbReference>
<dbReference type="AlphaFoldDB" id="A0A938Y035"/>
<dbReference type="SUPFAM" id="SSF47384">
    <property type="entry name" value="Homodimeric domain of signal transducing histidine kinase"/>
    <property type="match status" value="1"/>
</dbReference>
<evidence type="ECO:0000313" key="13">
    <source>
        <dbReference type="Proteomes" id="UP000717624"/>
    </source>
</evidence>
<gene>
    <name evidence="12" type="ORF">JOD01_003068</name>
</gene>
<reference evidence="12" key="1">
    <citation type="submission" date="2021-01" db="EMBL/GenBank/DDBJ databases">
        <title>Genomic Encyclopedia of Type Strains, Phase IV (KMG-IV): sequencing the most valuable type-strain genomes for metagenomic binning, comparative biology and taxonomic classification.</title>
        <authorList>
            <person name="Goeker M."/>
        </authorList>
    </citation>
    <scope>NUCLEOTIDE SEQUENCE</scope>
    <source>
        <strain evidence="12">DSM 25523</strain>
    </source>
</reference>
<organism evidence="12 13">
    <name type="scientific">Brevibacillus fulvus</name>
    <dbReference type="NCBI Taxonomy" id="1125967"/>
    <lineage>
        <taxon>Bacteria</taxon>
        <taxon>Bacillati</taxon>
        <taxon>Bacillota</taxon>
        <taxon>Bacilli</taxon>
        <taxon>Bacillales</taxon>
        <taxon>Paenibacillaceae</taxon>
        <taxon>Brevibacillus</taxon>
    </lineage>
</organism>
<keyword evidence="10" id="KW-0472">Membrane</keyword>
<dbReference type="EC" id="2.7.13.3" evidence="3"/>
<dbReference type="InterPro" id="IPR004358">
    <property type="entry name" value="Sig_transdc_His_kin-like_C"/>
</dbReference>
<sequence length="437" mass="49938">MFRKTQIRLVMLNVIVVILLLNGLGGAFYFTMKYRLYLQVDGELTRIAAHMKDAPIPPMRMDPPLRLDRKKWLDFDRRIILLMWDGNYQMLGKAFGETMAEDELLQFRMTTQTEGIRTLTVNQQPYRVYTLPLDKMVVLNGEPQNVHQVQLIYNLEPEEKMLSTLVYVLAIGEVVGIIIAVVTGTFLARRALVPIKRSWEKQQQFVADASHELRTPLSVILINLEQLFLYPEHTIEQESETISITIQEGKRLNKLISNLLTLARSDSNELQILHQKVRLEEVVKKSVQSFEPLAQLKMITLTTDLEEPLEVYGDEGRLHQLIVILLDNALKYTNERGTITISCKHAGNSALLTVTDTGIGIPKSDLHLIFDRFYRGDKMRSRAEEGTGLGLSIAKWIIEAHRGKVRVESEEGVGTSFFITLPTKYKENDKSLSEEKS</sequence>
<dbReference type="CDD" id="cd00082">
    <property type="entry name" value="HisKA"/>
    <property type="match status" value="1"/>
</dbReference>
<dbReference type="EMBL" id="JAFBEB010000011">
    <property type="protein sequence ID" value="MBM7591429.1"/>
    <property type="molecule type" value="Genomic_DNA"/>
</dbReference>
<dbReference type="PANTHER" id="PTHR43711">
    <property type="entry name" value="TWO-COMPONENT HISTIDINE KINASE"/>
    <property type="match status" value="1"/>
</dbReference>
<proteinExistence type="predicted"/>
<evidence type="ECO:0000259" key="11">
    <source>
        <dbReference type="PROSITE" id="PS50109"/>
    </source>
</evidence>
<dbReference type="GO" id="GO:0005524">
    <property type="term" value="F:ATP binding"/>
    <property type="evidence" value="ECO:0007669"/>
    <property type="project" value="UniProtKB-KW"/>
</dbReference>
<dbReference type="InterPro" id="IPR005467">
    <property type="entry name" value="His_kinase_dom"/>
</dbReference>
<evidence type="ECO:0000256" key="9">
    <source>
        <dbReference type="ARBA" id="ARBA00023012"/>
    </source>
</evidence>
<dbReference type="FunFam" id="3.30.565.10:FF:000006">
    <property type="entry name" value="Sensor histidine kinase WalK"/>
    <property type="match status" value="1"/>
</dbReference>
<dbReference type="Proteomes" id="UP000717624">
    <property type="component" value="Unassembled WGS sequence"/>
</dbReference>
<dbReference type="GO" id="GO:0000155">
    <property type="term" value="F:phosphorelay sensor kinase activity"/>
    <property type="evidence" value="ECO:0007669"/>
    <property type="project" value="InterPro"/>
</dbReference>
<dbReference type="Gene3D" id="1.10.287.130">
    <property type="match status" value="1"/>
</dbReference>
<evidence type="ECO:0000256" key="6">
    <source>
        <dbReference type="ARBA" id="ARBA00022741"/>
    </source>
</evidence>
<keyword evidence="4" id="KW-0597">Phosphoprotein</keyword>
<keyword evidence="7 12" id="KW-0418">Kinase</keyword>
<evidence type="ECO:0000256" key="1">
    <source>
        <dbReference type="ARBA" id="ARBA00000085"/>
    </source>
</evidence>
<evidence type="ECO:0000313" key="12">
    <source>
        <dbReference type="EMBL" id="MBM7591429.1"/>
    </source>
</evidence>
<dbReference type="Pfam" id="PF00512">
    <property type="entry name" value="HisKA"/>
    <property type="match status" value="1"/>
</dbReference>
<dbReference type="SMART" id="SM00387">
    <property type="entry name" value="HATPase_c"/>
    <property type="match status" value="1"/>
</dbReference>
<dbReference type="PANTHER" id="PTHR43711:SF1">
    <property type="entry name" value="HISTIDINE KINASE 1"/>
    <property type="match status" value="1"/>
</dbReference>
<comment type="subcellular location">
    <subcellularLocation>
        <location evidence="2">Cell membrane</location>
        <topology evidence="2">Multi-pass membrane protein</topology>
    </subcellularLocation>
</comment>
<feature type="transmembrane region" description="Helical" evidence="10">
    <location>
        <begin position="165"/>
        <end position="188"/>
    </location>
</feature>
<evidence type="ECO:0000256" key="3">
    <source>
        <dbReference type="ARBA" id="ARBA00012438"/>
    </source>
</evidence>
<accession>A0A938Y035</accession>
<dbReference type="CDD" id="cd00075">
    <property type="entry name" value="HATPase"/>
    <property type="match status" value="1"/>
</dbReference>
<evidence type="ECO:0000256" key="7">
    <source>
        <dbReference type="ARBA" id="ARBA00022777"/>
    </source>
</evidence>
<dbReference type="RefSeq" id="WP_204519129.1">
    <property type="nucleotide sequence ID" value="NZ_BAABIN010000011.1"/>
</dbReference>
<keyword evidence="9" id="KW-0902">Two-component regulatory system</keyword>
<feature type="domain" description="Histidine kinase" evidence="11">
    <location>
        <begin position="208"/>
        <end position="425"/>
    </location>
</feature>
<dbReference type="SUPFAM" id="SSF55874">
    <property type="entry name" value="ATPase domain of HSP90 chaperone/DNA topoisomerase II/histidine kinase"/>
    <property type="match status" value="1"/>
</dbReference>